<evidence type="ECO:0000259" key="9">
    <source>
        <dbReference type="Pfam" id="PF00675"/>
    </source>
</evidence>
<dbReference type="InterPro" id="IPR054734">
    <property type="entry name" value="PqqF-like_C_4"/>
</dbReference>
<dbReference type="InterPro" id="IPR032632">
    <property type="entry name" value="Peptidase_M16_M"/>
</dbReference>
<evidence type="ECO:0000259" key="11">
    <source>
        <dbReference type="Pfam" id="PF16187"/>
    </source>
</evidence>
<dbReference type="GO" id="GO:0043171">
    <property type="term" value="P:peptide catabolic process"/>
    <property type="evidence" value="ECO:0007669"/>
    <property type="project" value="TreeGrafter"/>
</dbReference>
<evidence type="ECO:0000256" key="6">
    <source>
        <dbReference type="ARBA" id="ARBA00023049"/>
    </source>
</evidence>
<feature type="domain" description="Peptidase M16 C-terminal" evidence="10">
    <location>
        <begin position="274"/>
        <end position="451"/>
    </location>
</feature>
<dbReference type="FunFam" id="3.30.830.10:FF:000005">
    <property type="entry name" value="nardilysin isoform X1"/>
    <property type="match status" value="1"/>
</dbReference>
<name>A0AAD7V604_9FUNG</name>
<dbReference type="GO" id="GO:0005829">
    <property type="term" value="C:cytosol"/>
    <property type="evidence" value="ECO:0007669"/>
    <property type="project" value="TreeGrafter"/>
</dbReference>
<reference evidence="13 14" key="1">
    <citation type="submission" date="2023-03" db="EMBL/GenBank/DDBJ databases">
        <title>Genome sequence of Lichtheimia ornata CBS 291.66.</title>
        <authorList>
            <person name="Mohabir J.T."/>
            <person name="Shea T.P."/>
            <person name="Kurbessoian T."/>
            <person name="Berby B."/>
            <person name="Fontaine J."/>
            <person name="Livny J."/>
            <person name="Gnirke A."/>
            <person name="Stajich J.E."/>
            <person name="Cuomo C.A."/>
        </authorList>
    </citation>
    <scope>NUCLEOTIDE SEQUENCE [LARGE SCALE GENOMIC DNA]</scope>
    <source>
        <strain evidence="13">CBS 291.66</strain>
    </source>
</reference>
<evidence type="ECO:0000313" key="13">
    <source>
        <dbReference type="EMBL" id="KAJ8658256.1"/>
    </source>
</evidence>
<dbReference type="GO" id="GO:0051603">
    <property type="term" value="P:proteolysis involved in protein catabolic process"/>
    <property type="evidence" value="ECO:0007669"/>
    <property type="project" value="TreeGrafter"/>
</dbReference>
<dbReference type="InterPro" id="IPR011249">
    <property type="entry name" value="Metalloenz_LuxS/M16"/>
</dbReference>
<dbReference type="Gene3D" id="3.30.830.10">
    <property type="entry name" value="Metalloenzyme, LuxS/M16 peptidase-like"/>
    <property type="match status" value="4"/>
</dbReference>
<feature type="compositionally biased region" description="Polar residues" evidence="8">
    <location>
        <begin position="1111"/>
        <end position="1121"/>
    </location>
</feature>
<dbReference type="SUPFAM" id="SSF63411">
    <property type="entry name" value="LuxS/MPP-like metallohydrolase"/>
    <property type="match status" value="4"/>
</dbReference>
<dbReference type="Pfam" id="PF16187">
    <property type="entry name" value="Peptidase_M16_M"/>
    <property type="match status" value="1"/>
</dbReference>
<comment type="similarity">
    <text evidence="1 7">Belongs to the peptidase M16 family.</text>
</comment>
<dbReference type="Pfam" id="PF22456">
    <property type="entry name" value="PqqF-like_C_4"/>
    <property type="match status" value="1"/>
</dbReference>
<dbReference type="GO" id="GO:0005739">
    <property type="term" value="C:mitochondrion"/>
    <property type="evidence" value="ECO:0007669"/>
    <property type="project" value="TreeGrafter"/>
</dbReference>
<keyword evidence="6" id="KW-0482">Metalloprotease</keyword>
<dbReference type="FunFam" id="3.30.830.10:FF:000003">
    <property type="entry name" value="Insulin-degrading enzyme"/>
    <property type="match status" value="1"/>
</dbReference>
<dbReference type="Proteomes" id="UP001234581">
    <property type="component" value="Unassembled WGS sequence"/>
</dbReference>
<organism evidence="13 14">
    <name type="scientific">Lichtheimia ornata</name>
    <dbReference type="NCBI Taxonomy" id="688661"/>
    <lineage>
        <taxon>Eukaryota</taxon>
        <taxon>Fungi</taxon>
        <taxon>Fungi incertae sedis</taxon>
        <taxon>Mucoromycota</taxon>
        <taxon>Mucoromycotina</taxon>
        <taxon>Mucoromycetes</taxon>
        <taxon>Mucorales</taxon>
        <taxon>Lichtheimiaceae</taxon>
        <taxon>Lichtheimia</taxon>
    </lineage>
</organism>
<evidence type="ECO:0000256" key="2">
    <source>
        <dbReference type="ARBA" id="ARBA00022670"/>
    </source>
</evidence>
<protein>
    <recommendedName>
        <fullName evidence="15">A-pheromone processing metallopeptidase ste23</fullName>
    </recommendedName>
</protein>
<feature type="region of interest" description="Disordered" evidence="8">
    <location>
        <begin position="1106"/>
        <end position="1133"/>
    </location>
</feature>
<evidence type="ECO:0000256" key="4">
    <source>
        <dbReference type="ARBA" id="ARBA00022801"/>
    </source>
</evidence>
<evidence type="ECO:0000313" key="14">
    <source>
        <dbReference type="Proteomes" id="UP001234581"/>
    </source>
</evidence>
<dbReference type="GO" id="GO:0004222">
    <property type="term" value="F:metalloendopeptidase activity"/>
    <property type="evidence" value="ECO:0007669"/>
    <property type="project" value="InterPro"/>
</dbReference>
<evidence type="ECO:0000259" key="10">
    <source>
        <dbReference type="Pfam" id="PF05193"/>
    </source>
</evidence>
<dbReference type="FunFam" id="3.30.830.10:FF:000004">
    <property type="entry name" value="Putative insulin-degrading enzyme"/>
    <property type="match status" value="1"/>
</dbReference>
<keyword evidence="4" id="KW-0378">Hydrolase</keyword>
<keyword evidence="5" id="KW-0862">Zinc</keyword>
<dbReference type="GO" id="GO:0046872">
    <property type="term" value="F:metal ion binding"/>
    <property type="evidence" value="ECO:0007669"/>
    <property type="project" value="UniProtKB-KW"/>
</dbReference>
<dbReference type="PANTHER" id="PTHR43690">
    <property type="entry name" value="NARDILYSIN"/>
    <property type="match status" value="1"/>
</dbReference>
<evidence type="ECO:0008006" key="15">
    <source>
        <dbReference type="Google" id="ProtNLM"/>
    </source>
</evidence>
<keyword evidence="3" id="KW-0479">Metal-binding</keyword>
<comment type="caution">
    <text evidence="13">The sequence shown here is derived from an EMBL/GenBank/DDBJ whole genome shotgun (WGS) entry which is preliminary data.</text>
</comment>
<dbReference type="Pfam" id="PF00675">
    <property type="entry name" value="Peptidase_M16"/>
    <property type="match status" value="1"/>
</dbReference>
<dbReference type="Pfam" id="PF05193">
    <property type="entry name" value="Peptidase_M16_C"/>
    <property type="match status" value="1"/>
</dbReference>
<evidence type="ECO:0000256" key="5">
    <source>
        <dbReference type="ARBA" id="ARBA00022833"/>
    </source>
</evidence>
<dbReference type="InterPro" id="IPR050626">
    <property type="entry name" value="Peptidase_M16"/>
</dbReference>
<dbReference type="PANTHER" id="PTHR43690:SF18">
    <property type="entry name" value="INSULIN-DEGRADING ENZYME-RELATED"/>
    <property type="match status" value="1"/>
</dbReference>
<sequence length="1157" mass="132036">MPTLAPRILSLLNRRCSSLNFHLHLTRTNTTFISTTPAHRQQPLTTTTKRFTFIRSVSTMPGATTTTAESPSDWSLSSNGKYWTFTRPLEQSDNDDRKYRLIKLASNDLQVLLIHDADTDKSSAALDVHVGHLSDPDDLQGLAHFCEHLLFMGTEKYPKENDYNQYLAEHSGFSNAFTGVENTNYYFEIGHEYLGGALDRFAQFFISPLFSASCTERELRAVDSEHKKNRQQDSWRMFQLEKSLSNPNHPYCHFGTGNLETLYDSPKAKGQDIRAELLKFHDNYYSANIMKLCILGRESLDQLTEWAVDKFNDVRNKGIEPPKFPGHPLTEKELMKQIFIKPVKDVRSLEMTFPFPDQRPLYAIQPGRYISHLIGHEGAGSILSLLKKNGWANYLQVGSIHGGIGFEFLRISIDLTEEGLRSYEDVVVCVFQYINMLRQSGVQRSIFNEVQSLASLAFRFKEKYPPSQYTSRLAGLMQHGYPAPFILSGPSLIREYNVDIINDNLEYLRPDNFRIMVASQQPPNGAQFTMREKWYDTEYNVLEFSDQLKKTLQNLQPNDALYLPGKNDFIPTNFETHKKEILQPAKKPELILNNPKTRLWYKKDDTFWVPRANVWILFRSPLAYATPTNCVKTRLFTDLLKDSLNEYAYDAEVAGLAYNIENLLEGMLLAVGGYNDKLSVLLEKVVQKMKDLQVDPERFKLLKDQLRRSYKNFALEPPYQHALYYLSYFTQDKMWTNAEKLRELDAITAEDIQAFYPTILSHLHLEALVHGNVLQKDAEDMMNTVINILNPRELLPSQLIGHRSLILPPGSKWVYNRQVEDPHNVNSGIEYLIQVGNVTQTSLRARLSLLAQIAQEPCFDQLRTKEQLGYLVFSGVRKQAGSMGMRFIVQSERDTIYLENRIEEFLIKLRSIIVNMSDEEYQAQVQSLIFKKLEKDKNLGQEGGKYWTHIHSGYYEFDQVDKDVKELKMISKESLLEFFDLHIDPASDNVRKIAVHIQSQKTPPAPKYKVDIESLHTCLVAQGVNRVSIDDLRTAVEKGEAGEASMEAVLREMLIDESKGNEEEIEELMSKLVTAMGMTEAAAQGNGTINGTFVTVDNKKTARRLSAVDGDSSTDSGQQTPVRDHSSLPEGNTIITDPVAFKSRMELSPAAVPLIDF</sequence>
<feature type="domain" description="Peptidase M16 middle/third" evidence="11">
    <location>
        <begin position="458"/>
        <end position="743"/>
    </location>
</feature>
<feature type="domain" description="Peptidase M16 N-terminal" evidence="9">
    <location>
        <begin position="111"/>
        <end position="247"/>
    </location>
</feature>
<keyword evidence="14" id="KW-1185">Reference proteome</keyword>
<dbReference type="AlphaFoldDB" id="A0AAD7V604"/>
<evidence type="ECO:0000256" key="3">
    <source>
        <dbReference type="ARBA" id="ARBA00022723"/>
    </source>
</evidence>
<accession>A0AAD7V604</accession>
<dbReference type="EMBL" id="JARTCD010000025">
    <property type="protein sequence ID" value="KAJ8658256.1"/>
    <property type="molecule type" value="Genomic_DNA"/>
</dbReference>
<evidence type="ECO:0000256" key="1">
    <source>
        <dbReference type="ARBA" id="ARBA00007261"/>
    </source>
</evidence>
<dbReference type="InterPro" id="IPR007863">
    <property type="entry name" value="Peptidase_M16_C"/>
</dbReference>
<evidence type="ECO:0000259" key="12">
    <source>
        <dbReference type="Pfam" id="PF22456"/>
    </source>
</evidence>
<evidence type="ECO:0000256" key="7">
    <source>
        <dbReference type="RuleBase" id="RU004447"/>
    </source>
</evidence>
<feature type="domain" description="Coenzyme PQQ synthesis protein F-like C-terminal lobe" evidence="12">
    <location>
        <begin position="849"/>
        <end position="947"/>
    </location>
</feature>
<gene>
    <name evidence="13" type="ORF">O0I10_005939</name>
</gene>
<dbReference type="RefSeq" id="XP_058343169.1">
    <property type="nucleotide sequence ID" value="XM_058485974.1"/>
</dbReference>
<proteinExistence type="inferred from homology"/>
<evidence type="ECO:0000256" key="8">
    <source>
        <dbReference type="SAM" id="MobiDB-lite"/>
    </source>
</evidence>
<dbReference type="PROSITE" id="PS00143">
    <property type="entry name" value="INSULINASE"/>
    <property type="match status" value="1"/>
</dbReference>
<dbReference type="GeneID" id="83213351"/>
<keyword evidence="2" id="KW-0645">Protease</keyword>
<dbReference type="InterPro" id="IPR001431">
    <property type="entry name" value="Pept_M16_Zn_BS"/>
</dbReference>
<dbReference type="InterPro" id="IPR011765">
    <property type="entry name" value="Pept_M16_N"/>
</dbReference>